<keyword evidence="8 9" id="KW-0456">Lyase</keyword>
<comment type="similarity">
    <text evidence="4 9">Belongs to the type-II 3-dehydroquinase family.</text>
</comment>
<dbReference type="InterPro" id="IPR018509">
    <property type="entry name" value="DHquinase_II_CS"/>
</dbReference>
<evidence type="ECO:0000256" key="8">
    <source>
        <dbReference type="ARBA" id="ARBA00023239"/>
    </source>
</evidence>
<evidence type="ECO:0000313" key="13">
    <source>
        <dbReference type="EMBL" id="AZG76011.1"/>
    </source>
</evidence>
<dbReference type="RefSeq" id="WP_124737851.1">
    <property type="nucleotide sequence ID" value="NZ_CP034086.1"/>
</dbReference>
<evidence type="ECO:0000256" key="1">
    <source>
        <dbReference type="ARBA" id="ARBA00001864"/>
    </source>
</evidence>
<dbReference type="PANTHER" id="PTHR21272:SF3">
    <property type="entry name" value="CATABOLIC 3-DEHYDROQUINASE"/>
    <property type="match status" value="1"/>
</dbReference>
<feature type="active site" description="Proton donor" evidence="9 10">
    <location>
        <position position="100"/>
    </location>
</feature>
<dbReference type="InterPro" id="IPR001874">
    <property type="entry name" value="DHquinase_II"/>
</dbReference>
<gene>
    <name evidence="9 13" type="primary">aroQ</name>
    <name evidence="13" type="ORF">EHO51_04280</name>
</gene>
<dbReference type="UniPathway" id="UPA00053">
    <property type="reaction ID" value="UER00086"/>
</dbReference>
<name>A0A3G8M247_9HYPH</name>
<feature type="binding site" evidence="9 11">
    <location>
        <position position="74"/>
    </location>
    <ligand>
        <name>substrate</name>
    </ligand>
</feature>
<reference evidence="13 14" key="1">
    <citation type="submission" date="2018-11" db="EMBL/GenBank/DDBJ databases">
        <title>Genome squencing of methanotrophic bacteria isolated from alkaline groundwater in Korea.</title>
        <authorList>
            <person name="Nguyen L.N."/>
        </authorList>
    </citation>
    <scope>NUCLEOTIDE SEQUENCE [LARGE SCALE GENOMIC DNA]</scope>
    <source>
        <strain evidence="13 14">GW6</strain>
    </source>
</reference>
<evidence type="ECO:0000256" key="5">
    <source>
        <dbReference type="ARBA" id="ARBA00011193"/>
    </source>
</evidence>
<dbReference type="AlphaFoldDB" id="A0A3G8M247"/>
<dbReference type="NCBIfam" id="NF003805">
    <property type="entry name" value="PRK05395.1-2"/>
    <property type="match status" value="1"/>
</dbReference>
<evidence type="ECO:0000256" key="7">
    <source>
        <dbReference type="ARBA" id="ARBA00023141"/>
    </source>
</evidence>
<dbReference type="GO" id="GO:0008652">
    <property type="term" value="P:amino acid biosynthetic process"/>
    <property type="evidence" value="ECO:0007669"/>
    <property type="project" value="UniProtKB-KW"/>
</dbReference>
<dbReference type="EC" id="4.2.1.10" evidence="6 9"/>
<protein>
    <recommendedName>
        <fullName evidence="6 9">3-dehydroquinate dehydratase</fullName>
        <shortName evidence="9">3-dehydroquinase</shortName>
        <ecNumber evidence="6 9">4.2.1.10</ecNumber>
    </recommendedName>
    <alternativeName>
        <fullName evidence="9">Type II DHQase</fullName>
    </alternativeName>
</protein>
<dbReference type="GO" id="GO:0003855">
    <property type="term" value="F:3-dehydroquinate dehydratase activity"/>
    <property type="evidence" value="ECO:0007669"/>
    <property type="project" value="UniProtKB-UniRule"/>
</dbReference>
<dbReference type="HAMAP" id="MF_00169">
    <property type="entry name" value="AroQ"/>
    <property type="match status" value="1"/>
</dbReference>
<evidence type="ECO:0000256" key="12">
    <source>
        <dbReference type="PIRSR" id="PIRSR001399-3"/>
    </source>
</evidence>
<evidence type="ECO:0000256" key="6">
    <source>
        <dbReference type="ARBA" id="ARBA00012060"/>
    </source>
</evidence>
<dbReference type="GO" id="GO:0019631">
    <property type="term" value="P:quinate catabolic process"/>
    <property type="evidence" value="ECO:0007669"/>
    <property type="project" value="TreeGrafter"/>
</dbReference>
<feature type="binding site" evidence="9 11">
    <location>
        <begin position="101"/>
        <end position="102"/>
    </location>
    <ligand>
        <name>substrate</name>
    </ligand>
</feature>
<dbReference type="KEGG" id="mros:EHO51_04280"/>
<dbReference type="InterPro" id="IPR036441">
    <property type="entry name" value="DHquinase_II_sf"/>
</dbReference>
<evidence type="ECO:0000256" key="10">
    <source>
        <dbReference type="PIRSR" id="PIRSR001399-1"/>
    </source>
</evidence>
<evidence type="ECO:0000256" key="3">
    <source>
        <dbReference type="ARBA" id="ARBA00004902"/>
    </source>
</evidence>
<evidence type="ECO:0000313" key="14">
    <source>
        <dbReference type="Proteomes" id="UP000273982"/>
    </source>
</evidence>
<keyword evidence="7 9" id="KW-0057">Aromatic amino acid biosynthesis</keyword>
<dbReference type="PROSITE" id="PS01029">
    <property type="entry name" value="DEHYDROQUINASE_II"/>
    <property type="match status" value="1"/>
</dbReference>
<evidence type="ECO:0000256" key="2">
    <source>
        <dbReference type="ARBA" id="ARBA00003924"/>
    </source>
</evidence>
<dbReference type="Gene3D" id="3.40.50.9100">
    <property type="entry name" value="Dehydroquinase, class II"/>
    <property type="match status" value="1"/>
</dbReference>
<keyword evidence="9" id="KW-0028">Amino-acid biosynthesis</keyword>
<dbReference type="NCBIfam" id="TIGR01088">
    <property type="entry name" value="aroQ"/>
    <property type="match status" value="1"/>
</dbReference>
<proteinExistence type="inferred from homology"/>
<dbReference type="PANTHER" id="PTHR21272">
    <property type="entry name" value="CATABOLIC 3-DEHYDROQUINASE"/>
    <property type="match status" value="1"/>
</dbReference>
<sequence length="147" mass="15771">MSAVHVLNGPNLNLLGRREPAIYGTASLDDIRATLEKRCAERGVSLVFRQSNHEGDLVDWIHEAGSAGAPVILNAGALTHTSIALYDAIKGAEAVVIEVHLSNVHARESFRSHSYISPAARGVISGFGPLSYILALDAVFENELRKS</sequence>
<dbReference type="EMBL" id="CP034086">
    <property type="protein sequence ID" value="AZG76011.1"/>
    <property type="molecule type" value="Genomic_DNA"/>
</dbReference>
<evidence type="ECO:0000256" key="9">
    <source>
        <dbReference type="HAMAP-Rule" id="MF_00169"/>
    </source>
</evidence>
<feature type="binding site" evidence="9 11">
    <location>
        <position position="80"/>
    </location>
    <ligand>
        <name>substrate</name>
    </ligand>
</feature>
<dbReference type="SUPFAM" id="SSF52304">
    <property type="entry name" value="Type II 3-dehydroquinate dehydratase"/>
    <property type="match status" value="1"/>
</dbReference>
<dbReference type="GO" id="GO:0009423">
    <property type="term" value="P:chorismate biosynthetic process"/>
    <property type="evidence" value="ECO:0007669"/>
    <property type="project" value="UniProtKB-UniRule"/>
</dbReference>
<dbReference type="GO" id="GO:0009073">
    <property type="term" value="P:aromatic amino acid family biosynthetic process"/>
    <property type="evidence" value="ECO:0007669"/>
    <property type="project" value="UniProtKB-KW"/>
</dbReference>
<dbReference type="PIRSF" id="PIRSF001399">
    <property type="entry name" value="DHquinase_II"/>
    <property type="match status" value="1"/>
</dbReference>
<accession>A0A3G8M247</accession>
<dbReference type="CDD" id="cd00466">
    <property type="entry name" value="DHQase_II"/>
    <property type="match status" value="1"/>
</dbReference>
<comment type="catalytic activity">
    <reaction evidence="1 9">
        <text>3-dehydroquinate = 3-dehydroshikimate + H2O</text>
        <dbReference type="Rhea" id="RHEA:21096"/>
        <dbReference type="ChEBI" id="CHEBI:15377"/>
        <dbReference type="ChEBI" id="CHEBI:16630"/>
        <dbReference type="ChEBI" id="CHEBI:32364"/>
        <dbReference type="EC" id="4.2.1.10"/>
    </reaction>
</comment>
<dbReference type="Pfam" id="PF01220">
    <property type="entry name" value="DHquinase_II"/>
    <property type="match status" value="1"/>
</dbReference>
<evidence type="ECO:0000256" key="11">
    <source>
        <dbReference type="PIRSR" id="PIRSR001399-2"/>
    </source>
</evidence>
<feature type="binding site" evidence="9 11">
    <location>
        <position position="87"/>
    </location>
    <ligand>
        <name>substrate</name>
    </ligand>
</feature>
<comment type="function">
    <text evidence="2 9">Catalyzes a trans-dehydration via an enolate intermediate.</text>
</comment>
<dbReference type="NCBIfam" id="NF003807">
    <property type="entry name" value="PRK05395.1-4"/>
    <property type="match status" value="1"/>
</dbReference>
<dbReference type="NCBIfam" id="NF003806">
    <property type="entry name" value="PRK05395.1-3"/>
    <property type="match status" value="1"/>
</dbReference>
<organism evidence="13 14">
    <name type="scientific">Methylocystis rosea</name>
    <dbReference type="NCBI Taxonomy" id="173366"/>
    <lineage>
        <taxon>Bacteria</taxon>
        <taxon>Pseudomonadati</taxon>
        <taxon>Pseudomonadota</taxon>
        <taxon>Alphaproteobacteria</taxon>
        <taxon>Hyphomicrobiales</taxon>
        <taxon>Methylocystaceae</taxon>
        <taxon>Methylocystis</taxon>
    </lineage>
</organism>
<evidence type="ECO:0000256" key="4">
    <source>
        <dbReference type="ARBA" id="ARBA00011037"/>
    </source>
</evidence>
<feature type="site" description="Transition state stabilizer" evidence="9 12">
    <location>
        <position position="18"/>
    </location>
</feature>
<feature type="active site" description="Proton acceptor" evidence="9 10">
    <location>
        <position position="23"/>
    </location>
</feature>
<feature type="binding site" evidence="9 11">
    <location>
        <position position="111"/>
    </location>
    <ligand>
        <name>substrate</name>
    </ligand>
</feature>
<dbReference type="Proteomes" id="UP000273982">
    <property type="component" value="Chromosome"/>
</dbReference>
<comment type="subunit">
    <text evidence="5 9">Homododecamer.</text>
</comment>
<comment type="pathway">
    <text evidence="3 9">Metabolic intermediate biosynthesis; chorismate biosynthesis; chorismate from D-erythrose 4-phosphate and phosphoenolpyruvate: step 3/7.</text>
</comment>